<comment type="caution">
    <text evidence="4">The sequence shown here is derived from an EMBL/GenBank/DDBJ whole genome shotgun (WGS) entry which is preliminary data.</text>
</comment>
<protein>
    <submittedName>
        <fullName evidence="4">ABC transporter permease</fullName>
    </submittedName>
</protein>
<keyword evidence="2" id="KW-0813">Transport</keyword>
<keyword evidence="3" id="KW-1133">Transmembrane helix</keyword>
<evidence type="ECO:0000313" key="5">
    <source>
        <dbReference type="Proteomes" id="UP001265259"/>
    </source>
</evidence>
<reference evidence="4 5" key="1">
    <citation type="submission" date="2023-09" db="EMBL/GenBank/DDBJ databases">
        <authorList>
            <person name="Rey-Velasco X."/>
        </authorList>
    </citation>
    <scope>NUCLEOTIDE SEQUENCE [LARGE SCALE GENOMIC DNA]</scope>
    <source>
        <strain evidence="4 5">F158</strain>
    </source>
</reference>
<proteinExistence type="inferred from homology"/>
<dbReference type="PANTHER" id="PTHR30413:SF10">
    <property type="entry name" value="CAPSULE POLYSACCHARIDE EXPORT INNER-MEMBRANE PROTEIN CTRC"/>
    <property type="match status" value="1"/>
</dbReference>
<dbReference type="EMBL" id="JAVRHL010000001">
    <property type="protein sequence ID" value="MDT0681564.1"/>
    <property type="molecule type" value="Genomic_DNA"/>
</dbReference>
<organism evidence="4 5">
    <name type="scientific">Tropicimonas omnivorans</name>
    <dbReference type="NCBI Taxonomy" id="3075590"/>
    <lineage>
        <taxon>Bacteria</taxon>
        <taxon>Pseudomonadati</taxon>
        <taxon>Pseudomonadota</taxon>
        <taxon>Alphaproteobacteria</taxon>
        <taxon>Rhodobacterales</taxon>
        <taxon>Roseobacteraceae</taxon>
        <taxon>Tropicimonas</taxon>
    </lineage>
</organism>
<dbReference type="Proteomes" id="UP001265259">
    <property type="component" value="Unassembled WGS sequence"/>
</dbReference>
<evidence type="ECO:0000256" key="2">
    <source>
        <dbReference type="ARBA" id="ARBA00022448"/>
    </source>
</evidence>
<keyword evidence="5" id="KW-1185">Reference proteome</keyword>
<sequence length="274" mass="30440">MHSSSDRPPSALHSALVLWELTYHSIVRTLRKEHGNAVIGLALNVMQTVIFVGAFYFMFTVLGMKSSAIRGDFLLYIMSGIFLYMTHTKAMSAVASSEGPASPMMKHAPMNTVISISAAALTSLYIQVLSMAVVLGFYHIAMNPITIDDPIGAMAMVLLAWFSGVAVGMVLLAIRPWFPGFVKLMTTIYSRANMIASGKMFVANQLPGYMLVMFTWNPIFHIIDQSRGFVFINYNPHYSNTTYPLVVSLILIFIGLLGEFYTRRNASLSWQAKR</sequence>
<feature type="transmembrane region" description="Helical" evidence="3">
    <location>
        <begin position="201"/>
        <end position="223"/>
    </location>
</feature>
<evidence type="ECO:0000313" key="4">
    <source>
        <dbReference type="EMBL" id="MDT0681564.1"/>
    </source>
</evidence>
<keyword evidence="3" id="KW-0812">Transmembrane</keyword>
<accession>A0ABU3DCW8</accession>
<evidence type="ECO:0000256" key="1">
    <source>
        <dbReference type="ARBA" id="ARBA00007783"/>
    </source>
</evidence>
<feature type="transmembrane region" description="Helical" evidence="3">
    <location>
        <begin position="243"/>
        <end position="261"/>
    </location>
</feature>
<name>A0ABU3DCW8_9RHOB</name>
<feature type="transmembrane region" description="Helical" evidence="3">
    <location>
        <begin position="38"/>
        <end position="61"/>
    </location>
</feature>
<keyword evidence="3" id="KW-0472">Membrane</keyword>
<evidence type="ECO:0000256" key="3">
    <source>
        <dbReference type="SAM" id="Phobius"/>
    </source>
</evidence>
<gene>
    <name evidence="4" type="ORF">RM543_02615</name>
</gene>
<feature type="transmembrane region" description="Helical" evidence="3">
    <location>
        <begin position="153"/>
        <end position="174"/>
    </location>
</feature>
<dbReference type="PANTHER" id="PTHR30413">
    <property type="entry name" value="INNER MEMBRANE TRANSPORT PERMEASE"/>
    <property type="match status" value="1"/>
</dbReference>
<feature type="transmembrane region" description="Helical" evidence="3">
    <location>
        <begin position="73"/>
        <end position="95"/>
    </location>
</feature>
<dbReference type="RefSeq" id="WP_311689850.1">
    <property type="nucleotide sequence ID" value="NZ_JAVRHL010000001.1"/>
</dbReference>
<comment type="similarity">
    <text evidence="1">Belongs to the ABC-2 integral membrane protein family.</text>
</comment>
<feature type="transmembrane region" description="Helical" evidence="3">
    <location>
        <begin position="116"/>
        <end position="141"/>
    </location>
</feature>